<evidence type="ECO:0000256" key="1">
    <source>
        <dbReference type="SAM" id="Phobius"/>
    </source>
</evidence>
<reference evidence="2" key="1">
    <citation type="submission" date="2014-05" db="EMBL/GenBank/DDBJ databases">
        <title>The transcriptome of the halophilic microalga Tetraselmis sp. GSL018 isolated from the Great Salt Lake, Utah.</title>
        <authorList>
            <person name="Jinkerson R.E."/>
            <person name="D'Adamo S."/>
            <person name="Posewitz M.C."/>
        </authorList>
    </citation>
    <scope>NUCLEOTIDE SEQUENCE</scope>
    <source>
        <strain evidence="2">GSL018</strain>
    </source>
</reference>
<dbReference type="EMBL" id="GBEZ01009000">
    <property type="protein sequence ID" value="JAC76566.1"/>
    <property type="molecule type" value="Transcribed_RNA"/>
</dbReference>
<accession>A0A061S197</accession>
<protein>
    <submittedName>
        <fullName evidence="2">Uncharacterized protein</fullName>
    </submittedName>
</protein>
<gene>
    <name evidence="2" type="ORF">TSPGSL018_19830</name>
</gene>
<feature type="transmembrane region" description="Helical" evidence="1">
    <location>
        <begin position="12"/>
        <end position="32"/>
    </location>
</feature>
<keyword evidence="1" id="KW-0812">Transmembrane</keyword>
<name>A0A061S197_9CHLO</name>
<evidence type="ECO:0000313" key="2">
    <source>
        <dbReference type="EMBL" id="JAC76566.1"/>
    </source>
</evidence>
<sequence length="42" mass="4938">MFLNFRNSLWNRFLLELFVASAFSLISVCSVLPNRRGNLLMF</sequence>
<dbReference type="AlphaFoldDB" id="A0A061S197"/>
<proteinExistence type="predicted"/>
<keyword evidence="1" id="KW-0472">Membrane</keyword>
<keyword evidence="1" id="KW-1133">Transmembrane helix</keyword>
<organism evidence="2">
    <name type="scientific">Tetraselmis sp. GSL018</name>
    <dbReference type="NCBI Taxonomy" id="582737"/>
    <lineage>
        <taxon>Eukaryota</taxon>
        <taxon>Viridiplantae</taxon>
        <taxon>Chlorophyta</taxon>
        <taxon>core chlorophytes</taxon>
        <taxon>Chlorodendrophyceae</taxon>
        <taxon>Chlorodendrales</taxon>
        <taxon>Chlorodendraceae</taxon>
        <taxon>Tetraselmis</taxon>
    </lineage>
</organism>